<organism evidence="2 3">
    <name type="scientific">Apiosordaria backusii</name>
    <dbReference type="NCBI Taxonomy" id="314023"/>
    <lineage>
        <taxon>Eukaryota</taxon>
        <taxon>Fungi</taxon>
        <taxon>Dikarya</taxon>
        <taxon>Ascomycota</taxon>
        <taxon>Pezizomycotina</taxon>
        <taxon>Sordariomycetes</taxon>
        <taxon>Sordariomycetidae</taxon>
        <taxon>Sordariales</taxon>
        <taxon>Lasiosphaeriaceae</taxon>
        <taxon>Apiosordaria</taxon>
    </lineage>
</organism>
<proteinExistence type="predicted"/>
<feature type="chain" id="PRO_5041302380" description="Secreted protein" evidence="1">
    <location>
        <begin position="16"/>
        <end position="98"/>
    </location>
</feature>
<evidence type="ECO:0000256" key="1">
    <source>
        <dbReference type="SAM" id="SignalP"/>
    </source>
</evidence>
<protein>
    <recommendedName>
        <fullName evidence="4">Secreted protein</fullName>
    </recommendedName>
</protein>
<evidence type="ECO:0000313" key="3">
    <source>
        <dbReference type="Proteomes" id="UP001172159"/>
    </source>
</evidence>
<name>A0AA40BK62_9PEZI</name>
<keyword evidence="1" id="KW-0732">Signal</keyword>
<evidence type="ECO:0008006" key="4">
    <source>
        <dbReference type="Google" id="ProtNLM"/>
    </source>
</evidence>
<dbReference type="AlphaFoldDB" id="A0AA40BK62"/>
<feature type="signal peptide" evidence="1">
    <location>
        <begin position="1"/>
        <end position="15"/>
    </location>
</feature>
<dbReference type="EMBL" id="JAUKTV010000007">
    <property type="protein sequence ID" value="KAK0735735.1"/>
    <property type="molecule type" value="Genomic_DNA"/>
</dbReference>
<keyword evidence="3" id="KW-1185">Reference proteome</keyword>
<dbReference type="Proteomes" id="UP001172159">
    <property type="component" value="Unassembled WGS sequence"/>
</dbReference>
<reference evidence="2" key="1">
    <citation type="submission" date="2023-06" db="EMBL/GenBank/DDBJ databases">
        <title>Genome-scale phylogeny and comparative genomics of the fungal order Sordariales.</title>
        <authorList>
            <consortium name="Lawrence Berkeley National Laboratory"/>
            <person name="Hensen N."/>
            <person name="Bonometti L."/>
            <person name="Westerberg I."/>
            <person name="Brannstrom I.O."/>
            <person name="Guillou S."/>
            <person name="Cros-Aarteil S."/>
            <person name="Calhoun S."/>
            <person name="Haridas S."/>
            <person name="Kuo A."/>
            <person name="Mondo S."/>
            <person name="Pangilinan J."/>
            <person name="Riley R."/>
            <person name="Labutti K."/>
            <person name="Andreopoulos B."/>
            <person name="Lipzen A."/>
            <person name="Chen C."/>
            <person name="Yanf M."/>
            <person name="Daum C."/>
            <person name="Ng V."/>
            <person name="Clum A."/>
            <person name="Steindorff A."/>
            <person name="Ohm R."/>
            <person name="Martin F."/>
            <person name="Silar P."/>
            <person name="Natvig D."/>
            <person name="Lalanne C."/>
            <person name="Gautier V."/>
            <person name="Ament-Velasquez S.L."/>
            <person name="Kruys A."/>
            <person name="Hutchinson M.I."/>
            <person name="Powell A.J."/>
            <person name="Barry K."/>
            <person name="Miller A.N."/>
            <person name="Grigoriev I.V."/>
            <person name="Debuchy R."/>
            <person name="Gladieux P."/>
            <person name="Thoren M.H."/>
            <person name="Johannesson H."/>
        </authorList>
    </citation>
    <scope>NUCLEOTIDE SEQUENCE</scope>
    <source>
        <strain evidence="2">CBS 540.89</strain>
    </source>
</reference>
<evidence type="ECO:0000313" key="2">
    <source>
        <dbReference type="EMBL" id="KAK0735735.1"/>
    </source>
</evidence>
<accession>A0AA40BK62</accession>
<gene>
    <name evidence="2" type="ORF">B0T21DRAFT_368407</name>
</gene>
<sequence>MSCVVCVMILNHTSACLFLSFGGPRQLQYHPLSNSYSLTVRHGASGLFARPCCAACSCKTLLTLHRISWKGKTENSLLHRPLPEIRDIIHPRKTLTWA</sequence>
<comment type="caution">
    <text evidence="2">The sequence shown here is derived from an EMBL/GenBank/DDBJ whole genome shotgun (WGS) entry which is preliminary data.</text>
</comment>